<feature type="compositionally biased region" description="Low complexity" evidence="1">
    <location>
        <begin position="243"/>
        <end position="254"/>
    </location>
</feature>
<reference evidence="2 3" key="1">
    <citation type="submission" date="2024-10" db="EMBL/GenBank/DDBJ databases">
        <title>Updated reference genomes for cyclostephanoid diatoms.</title>
        <authorList>
            <person name="Roberts W.R."/>
            <person name="Alverson A.J."/>
        </authorList>
    </citation>
    <scope>NUCLEOTIDE SEQUENCE [LARGE SCALE GENOMIC DNA]</scope>
    <source>
        <strain evidence="2 3">AJA228-03</strain>
    </source>
</reference>
<dbReference type="AlphaFoldDB" id="A0ABD3SR06"/>
<feature type="compositionally biased region" description="Low complexity" evidence="1">
    <location>
        <begin position="65"/>
        <end position="77"/>
    </location>
</feature>
<proteinExistence type="predicted"/>
<accession>A0ABD3SR06</accession>
<feature type="compositionally biased region" description="Low complexity" evidence="1">
    <location>
        <begin position="203"/>
        <end position="213"/>
    </location>
</feature>
<feature type="compositionally biased region" description="Basic and acidic residues" evidence="1">
    <location>
        <begin position="25"/>
        <end position="35"/>
    </location>
</feature>
<comment type="caution">
    <text evidence="2">The sequence shown here is derived from an EMBL/GenBank/DDBJ whole genome shotgun (WGS) entry which is preliminary data.</text>
</comment>
<sequence>MCHSPRPPCRLSRGATTTTAYNDRLGGREHDDGHAIRTSSLAAADHVAPRATSLRSLDDDGHRGTVTTTAETKAAATESDRRASAGGDGGGGGVSTPVDDVGGPSWDAFESFGGDNEEDSEDVDVDGMKDDRSDAVATGNGDGRWDAFESFEMNYRESSSSSSGGSEGDSEQNSGSDDDYDRAGVNGHRLLWAARGGRDEESSYSAVADASAVGGRGGSHRLSSLSDTTGLSARATGSRKAKSSSAVVASTITAGRRKRATSSSKAAKKKPAAKRRGRTKKKGGYGRKSSRNIRPPSMTGGSGGGYGMEWSARERGIRPSSGPYMSISKQEPLLRNVGGGSIQF</sequence>
<evidence type="ECO:0000256" key="1">
    <source>
        <dbReference type="SAM" id="MobiDB-lite"/>
    </source>
</evidence>
<dbReference type="Proteomes" id="UP001530377">
    <property type="component" value="Unassembled WGS sequence"/>
</dbReference>
<dbReference type="EMBL" id="JALLPB020000014">
    <property type="protein sequence ID" value="KAL3826810.1"/>
    <property type="molecule type" value="Genomic_DNA"/>
</dbReference>
<feature type="region of interest" description="Disordered" evidence="1">
    <location>
        <begin position="1"/>
        <end position="183"/>
    </location>
</feature>
<protein>
    <submittedName>
        <fullName evidence="2">Uncharacterized protein</fullName>
    </submittedName>
</protein>
<gene>
    <name evidence="2" type="ORF">ACHAXA_000636</name>
</gene>
<name>A0ABD3SR06_9STRA</name>
<evidence type="ECO:0000313" key="2">
    <source>
        <dbReference type="EMBL" id="KAL3826810.1"/>
    </source>
</evidence>
<feature type="region of interest" description="Disordered" evidence="1">
    <location>
        <begin position="195"/>
        <end position="328"/>
    </location>
</feature>
<feature type="compositionally biased region" description="Basic residues" evidence="1">
    <location>
        <begin position="255"/>
        <end position="291"/>
    </location>
</feature>
<keyword evidence="3" id="KW-1185">Reference proteome</keyword>
<organism evidence="2 3">
    <name type="scientific">Cyclostephanos tholiformis</name>
    <dbReference type="NCBI Taxonomy" id="382380"/>
    <lineage>
        <taxon>Eukaryota</taxon>
        <taxon>Sar</taxon>
        <taxon>Stramenopiles</taxon>
        <taxon>Ochrophyta</taxon>
        <taxon>Bacillariophyta</taxon>
        <taxon>Coscinodiscophyceae</taxon>
        <taxon>Thalassiosirophycidae</taxon>
        <taxon>Stephanodiscales</taxon>
        <taxon>Stephanodiscaceae</taxon>
        <taxon>Cyclostephanos</taxon>
    </lineage>
</organism>
<evidence type="ECO:0000313" key="3">
    <source>
        <dbReference type="Proteomes" id="UP001530377"/>
    </source>
</evidence>
<feature type="compositionally biased region" description="Acidic residues" evidence="1">
    <location>
        <begin position="115"/>
        <end position="125"/>
    </location>
</feature>